<feature type="compositionally biased region" description="Polar residues" evidence="1">
    <location>
        <begin position="42"/>
        <end position="63"/>
    </location>
</feature>
<feature type="compositionally biased region" description="Basic and acidic residues" evidence="1">
    <location>
        <begin position="95"/>
        <end position="135"/>
    </location>
</feature>
<dbReference type="Proteomes" id="UP001437256">
    <property type="component" value="Unassembled WGS sequence"/>
</dbReference>
<evidence type="ECO:0000313" key="3">
    <source>
        <dbReference type="Proteomes" id="UP001437256"/>
    </source>
</evidence>
<dbReference type="PANTHER" id="PTHR39475">
    <property type="entry name" value="CONIDIATION-SPECIFIC PROTEIN 6"/>
    <property type="match status" value="1"/>
</dbReference>
<organism evidence="2 3">
    <name type="scientific">Marasmius tenuissimus</name>
    <dbReference type="NCBI Taxonomy" id="585030"/>
    <lineage>
        <taxon>Eukaryota</taxon>
        <taxon>Fungi</taxon>
        <taxon>Dikarya</taxon>
        <taxon>Basidiomycota</taxon>
        <taxon>Agaricomycotina</taxon>
        <taxon>Agaricomycetes</taxon>
        <taxon>Agaricomycetidae</taxon>
        <taxon>Agaricales</taxon>
        <taxon>Marasmiineae</taxon>
        <taxon>Marasmiaceae</taxon>
        <taxon>Marasmius</taxon>
    </lineage>
</organism>
<accession>A0ABR3ACG3</accession>
<dbReference type="PANTHER" id="PTHR39475:SF1">
    <property type="entry name" value="CONIDIATION-SPECIFIC PROTEIN 6"/>
    <property type="match status" value="1"/>
</dbReference>
<gene>
    <name evidence="2" type="ORF">AAF712_001776</name>
</gene>
<evidence type="ECO:0000313" key="2">
    <source>
        <dbReference type="EMBL" id="KAL0071210.1"/>
    </source>
</evidence>
<dbReference type="EMBL" id="JBBXMP010000004">
    <property type="protein sequence ID" value="KAL0071210.1"/>
    <property type="molecule type" value="Genomic_DNA"/>
</dbReference>
<feature type="region of interest" description="Disordered" evidence="1">
    <location>
        <begin position="42"/>
        <end position="148"/>
    </location>
</feature>
<comment type="caution">
    <text evidence="2">The sequence shown here is derived from an EMBL/GenBank/DDBJ whole genome shotgun (WGS) entry which is preliminary data.</text>
</comment>
<proteinExistence type="predicted"/>
<evidence type="ECO:0000256" key="1">
    <source>
        <dbReference type="SAM" id="MobiDB-lite"/>
    </source>
</evidence>
<protein>
    <submittedName>
        <fullName evidence="2">Uncharacterized protein</fullName>
    </submittedName>
</protein>
<sequence>MSSLESRGYIYWMTSNDPTQTTSPNHQSPLFLSYPFYNMQSSVGNSQIYNDNEQRTSKGSVTDQPARFEVPPENAHSETDSKDQRSLANRLAAAETHEVDNLSNKTKDTITDPLEPARSHGNEPSRGAKIDAELQREEEEELKRKGKI</sequence>
<name>A0ABR3ACG3_9AGAR</name>
<reference evidence="2 3" key="1">
    <citation type="submission" date="2024-05" db="EMBL/GenBank/DDBJ databases">
        <title>A draft genome resource for the thread blight pathogen Marasmius tenuissimus strain MS-2.</title>
        <authorList>
            <person name="Yulfo-Soto G.E."/>
            <person name="Baruah I.K."/>
            <person name="Amoako-Attah I."/>
            <person name="Bukari Y."/>
            <person name="Meinhardt L.W."/>
            <person name="Bailey B.A."/>
            <person name="Cohen S.P."/>
        </authorList>
    </citation>
    <scope>NUCLEOTIDE SEQUENCE [LARGE SCALE GENOMIC DNA]</scope>
    <source>
        <strain evidence="2 3">MS-2</strain>
    </source>
</reference>
<keyword evidence="3" id="KW-1185">Reference proteome</keyword>
<feature type="compositionally biased region" description="Basic and acidic residues" evidence="1">
    <location>
        <begin position="75"/>
        <end position="85"/>
    </location>
</feature>